<sequence>MSVSQTKWAHAANTPEALSSALSSPTTTAIESDIIFSVTKNQSVMGHPPLTDSQFTLTQYLSTLATNSRVNTITKLDFKSAMAFEAAIPALKESFCGGCSGGWPKDIVTKKHEVWLNADIVKGPGGSEPLFDATTFVKTALEVGNELADGFQLVLSVGWTTGGDERGKYSIEMVDELLCVLEAAKVHELGITVTFPIRAPSFLTSWNVLRKLLDINTTNTITLWWSAYEIEIAELEAIRDTAEAPFPNRTYYDVLGWEKLK</sequence>
<comment type="similarity">
    <text evidence="1">Belongs to the menorin family.</text>
</comment>
<accession>A0A1Y2C6A1</accession>
<keyword evidence="4" id="KW-1185">Reference proteome</keyword>
<feature type="domain" description="Menorin-like" evidence="2">
    <location>
        <begin position="4"/>
        <end position="255"/>
    </location>
</feature>
<protein>
    <recommendedName>
        <fullName evidence="2">Menorin-like domain-containing protein</fullName>
    </recommendedName>
</protein>
<dbReference type="PANTHER" id="PTHR21184:SF6">
    <property type="entry name" value="CONSERVED PLASMA MEMBRANE PROTEIN"/>
    <property type="match status" value="1"/>
</dbReference>
<gene>
    <name evidence="3" type="ORF">BCR33DRAFT_767009</name>
</gene>
<evidence type="ECO:0000313" key="3">
    <source>
        <dbReference type="EMBL" id="ORY42568.1"/>
    </source>
</evidence>
<evidence type="ECO:0000313" key="4">
    <source>
        <dbReference type="Proteomes" id="UP000193642"/>
    </source>
</evidence>
<evidence type="ECO:0000256" key="1">
    <source>
        <dbReference type="ARBA" id="ARBA00044953"/>
    </source>
</evidence>
<proteinExistence type="inferred from homology"/>
<dbReference type="OrthoDB" id="413402at2759"/>
<dbReference type="AlphaFoldDB" id="A0A1Y2C6A1"/>
<reference evidence="3 4" key="1">
    <citation type="submission" date="2016-07" db="EMBL/GenBank/DDBJ databases">
        <title>Pervasive Adenine N6-methylation of Active Genes in Fungi.</title>
        <authorList>
            <consortium name="DOE Joint Genome Institute"/>
            <person name="Mondo S.J."/>
            <person name="Dannebaum R.O."/>
            <person name="Kuo R.C."/>
            <person name="Labutti K."/>
            <person name="Haridas S."/>
            <person name="Kuo A."/>
            <person name="Salamov A."/>
            <person name="Ahrendt S.R."/>
            <person name="Lipzen A."/>
            <person name="Sullivan W."/>
            <person name="Andreopoulos W.B."/>
            <person name="Clum A."/>
            <person name="Lindquist E."/>
            <person name="Daum C."/>
            <person name="Ramamoorthy G.K."/>
            <person name="Gryganskyi A."/>
            <person name="Culley D."/>
            <person name="Magnuson J.K."/>
            <person name="James T.Y."/>
            <person name="O'Malley M.A."/>
            <person name="Stajich J.E."/>
            <person name="Spatafora J.W."/>
            <person name="Visel A."/>
            <person name="Grigoriev I.V."/>
        </authorList>
    </citation>
    <scope>NUCLEOTIDE SEQUENCE [LARGE SCALE GENOMIC DNA]</scope>
    <source>
        <strain evidence="3 4">JEL800</strain>
    </source>
</reference>
<evidence type="ECO:0000259" key="2">
    <source>
        <dbReference type="Pfam" id="PF10223"/>
    </source>
</evidence>
<dbReference type="Pfam" id="PF10223">
    <property type="entry name" value="Menorin_N"/>
    <property type="match status" value="1"/>
</dbReference>
<dbReference type="InterPro" id="IPR019356">
    <property type="entry name" value="Menorin_dom"/>
</dbReference>
<dbReference type="Proteomes" id="UP000193642">
    <property type="component" value="Unassembled WGS sequence"/>
</dbReference>
<organism evidence="3 4">
    <name type="scientific">Rhizoclosmatium globosum</name>
    <dbReference type="NCBI Taxonomy" id="329046"/>
    <lineage>
        <taxon>Eukaryota</taxon>
        <taxon>Fungi</taxon>
        <taxon>Fungi incertae sedis</taxon>
        <taxon>Chytridiomycota</taxon>
        <taxon>Chytridiomycota incertae sedis</taxon>
        <taxon>Chytridiomycetes</taxon>
        <taxon>Chytridiales</taxon>
        <taxon>Chytriomycetaceae</taxon>
        <taxon>Rhizoclosmatium</taxon>
    </lineage>
</organism>
<name>A0A1Y2C6A1_9FUNG</name>
<dbReference type="GO" id="GO:0005615">
    <property type="term" value="C:extracellular space"/>
    <property type="evidence" value="ECO:0007669"/>
    <property type="project" value="TreeGrafter"/>
</dbReference>
<dbReference type="EMBL" id="MCGO01000028">
    <property type="protein sequence ID" value="ORY42568.1"/>
    <property type="molecule type" value="Genomic_DNA"/>
</dbReference>
<comment type="caution">
    <text evidence="3">The sequence shown here is derived from an EMBL/GenBank/DDBJ whole genome shotgun (WGS) entry which is preliminary data.</text>
</comment>
<dbReference type="PANTHER" id="PTHR21184">
    <property type="entry name" value="MENORIN (DENDRITIC BRANCHING PROTEIN)"/>
    <property type="match status" value="1"/>
</dbReference>